<dbReference type="Proteomes" id="UP000288794">
    <property type="component" value="Unassembled WGS sequence"/>
</dbReference>
<dbReference type="SUPFAM" id="SSF46894">
    <property type="entry name" value="C-terminal effector domain of the bipartite response regulators"/>
    <property type="match status" value="1"/>
</dbReference>
<dbReference type="PRINTS" id="PR00038">
    <property type="entry name" value="HTHLUXR"/>
</dbReference>
<sequence length="206" mass="23235">MNSIFIVDDHPIIAMGVRALLRSHGYNVVSVVDNGLAVIAGVGLHRPDLIIMDLNIPGRDGIQIIESLKRINKDQKIIVLTALESEYHRQRCRQFGVEGFIYKSNEINTLLEAIPKVEQGQYVYPEEKMPPRPGDSLESQRLMSLSKRELSVLIKLASGMSNKEIATQLSLSNKTISTYKVKIMHKLEIKNIVEINEMAKRNCLVQ</sequence>
<evidence type="ECO:0000256" key="2">
    <source>
        <dbReference type="ARBA" id="ARBA00023012"/>
    </source>
</evidence>
<dbReference type="Pfam" id="PF00196">
    <property type="entry name" value="GerE"/>
    <property type="match status" value="1"/>
</dbReference>
<evidence type="ECO:0000313" key="7">
    <source>
        <dbReference type="EMBL" id="RWR01383.1"/>
    </source>
</evidence>
<comment type="caution">
    <text evidence="7">The sequence shown here is derived from an EMBL/GenBank/DDBJ whole genome shotgun (WGS) entry which is preliminary data.</text>
</comment>
<evidence type="ECO:0000256" key="3">
    <source>
        <dbReference type="ARBA" id="ARBA00023125"/>
    </source>
</evidence>
<dbReference type="PANTHER" id="PTHR45566">
    <property type="entry name" value="HTH-TYPE TRANSCRIPTIONAL REGULATOR YHJB-RELATED"/>
    <property type="match status" value="1"/>
</dbReference>
<dbReference type="CDD" id="cd17535">
    <property type="entry name" value="REC_NarL-like"/>
    <property type="match status" value="1"/>
</dbReference>
<reference evidence="7 8" key="1">
    <citation type="submission" date="2014-04" db="EMBL/GenBank/DDBJ databases">
        <title>Draft genome sequence of Pantoea beijingensis strain LMG 27579, an emerging pathogen to Pleurotus eryngii with potential industrial application.</title>
        <authorList>
            <person name="Xu F."/>
            <person name="Liu Y."/>
            <person name="Wang S."/>
            <person name="Yin Y."/>
            <person name="Ma Y."/>
            <person name="Zhao S."/>
            <person name="Rong C."/>
        </authorList>
    </citation>
    <scope>NUCLEOTIDE SEQUENCE [LARGE SCALE GENOMIC DNA]</scope>
    <source>
        <strain evidence="7 8">LMG 27579</strain>
    </source>
</reference>
<dbReference type="Pfam" id="PF00072">
    <property type="entry name" value="Response_reg"/>
    <property type="match status" value="1"/>
</dbReference>
<dbReference type="Gene3D" id="3.40.50.2300">
    <property type="match status" value="1"/>
</dbReference>
<dbReference type="SUPFAM" id="SSF52172">
    <property type="entry name" value="CheY-like"/>
    <property type="match status" value="1"/>
</dbReference>
<dbReference type="GO" id="GO:0000160">
    <property type="term" value="P:phosphorelay signal transduction system"/>
    <property type="evidence" value="ECO:0007669"/>
    <property type="project" value="InterPro"/>
</dbReference>
<dbReference type="SMART" id="SM00421">
    <property type="entry name" value="HTH_LUXR"/>
    <property type="match status" value="1"/>
</dbReference>
<dbReference type="EMBL" id="JMEE01000036">
    <property type="protein sequence ID" value="RWR01383.1"/>
    <property type="molecule type" value="Genomic_DNA"/>
</dbReference>
<dbReference type="InterPro" id="IPR016032">
    <property type="entry name" value="Sig_transdc_resp-reg_C-effctor"/>
</dbReference>
<dbReference type="GO" id="GO:0006355">
    <property type="term" value="P:regulation of DNA-templated transcription"/>
    <property type="evidence" value="ECO:0007669"/>
    <property type="project" value="InterPro"/>
</dbReference>
<feature type="domain" description="Response regulatory" evidence="6">
    <location>
        <begin position="3"/>
        <end position="118"/>
    </location>
</feature>
<dbReference type="InterPro" id="IPR001789">
    <property type="entry name" value="Sig_transdc_resp-reg_receiver"/>
</dbReference>
<protein>
    <submittedName>
        <fullName evidence="7">Response regulator</fullName>
    </submittedName>
</protein>
<dbReference type="InterPro" id="IPR051015">
    <property type="entry name" value="EvgA-like"/>
</dbReference>
<organism evidence="7 8">
    <name type="scientific">[Pantoea] beijingensis</name>
    <dbReference type="NCBI Taxonomy" id="1324864"/>
    <lineage>
        <taxon>Bacteria</taxon>
        <taxon>Pseudomonadati</taxon>
        <taxon>Pseudomonadota</taxon>
        <taxon>Gammaproteobacteria</taxon>
        <taxon>Enterobacterales</taxon>
        <taxon>Erwiniaceae</taxon>
        <taxon>Erwinia</taxon>
    </lineage>
</organism>
<keyword evidence="2" id="KW-0902">Two-component regulatory system</keyword>
<keyword evidence="1 4" id="KW-0597">Phosphoprotein</keyword>
<dbReference type="PROSITE" id="PS50110">
    <property type="entry name" value="RESPONSE_REGULATORY"/>
    <property type="match status" value="1"/>
</dbReference>
<feature type="modified residue" description="4-aspartylphosphate" evidence="4">
    <location>
        <position position="53"/>
    </location>
</feature>
<evidence type="ECO:0000256" key="4">
    <source>
        <dbReference type="PROSITE-ProRule" id="PRU00169"/>
    </source>
</evidence>
<keyword evidence="8" id="KW-1185">Reference proteome</keyword>
<feature type="domain" description="HTH luxR-type" evidence="5">
    <location>
        <begin position="138"/>
        <end position="203"/>
    </location>
</feature>
<proteinExistence type="predicted"/>
<dbReference type="InterPro" id="IPR000792">
    <property type="entry name" value="Tscrpt_reg_LuxR_C"/>
</dbReference>
<dbReference type="PROSITE" id="PS50043">
    <property type="entry name" value="HTH_LUXR_2"/>
    <property type="match status" value="1"/>
</dbReference>
<dbReference type="PANTHER" id="PTHR45566:SF2">
    <property type="entry name" value="NARL SUBFAMILY"/>
    <property type="match status" value="1"/>
</dbReference>
<dbReference type="InterPro" id="IPR011006">
    <property type="entry name" value="CheY-like_superfamily"/>
</dbReference>
<name>A0A443IBH4_9GAMM</name>
<gene>
    <name evidence="7" type="ORF">ED28_12870</name>
</gene>
<dbReference type="InterPro" id="IPR058245">
    <property type="entry name" value="NreC/VraR/RcsB-like_REC"/>
</dbReference>
<dbReference type="AlphaFoldDB" id="A0A443IBH4"/>
<accession>A0A443IBH4</accession>
<dbReference type="GO" id="GO:0003677">
    <property type="term" value="F:DNA binding"/>
    <property type="evidence" value="ECO:0007669"/>
    <property type="project" value="UniProtKB-KW"/>
</dbReference>
<dbReference type="CDD" id="cd06170">
    <property type="entry name" value="LuxR_C_like"/>
    <property type="match status" value="1"/>
</dbReference>
<evidence type="ECO:0000256" key="1">
    <source>
        <dbReference type="ARBA" id="ARBA00022553"/>
    </source>
</evidence>
<dbReference type="SMART" id="SM00448">
    <property type="entry name" value="REC"/>
    <property type="match status" value="1"/>
</dbReference>
<evidence type="ECO:0000259" key="5">
    <source>
        <dbReference type="PROSITE" id="PS50043"/>
    </source>
</evidence>
<keyword evidence="3" id="KW-0238">DNA-binding</keyword>
<evidence type="ECO:0000313" key="8">
    <source>
        <dbReference type="Proteomes" id="UP000288794"/>
    </source>
</evidence>
<evidence type="ECO:0000259" key="6">
    <source>
        <dbReference type="PROSITE" id="PS50110"/>
    </source>
</evidence>